<evidence type="ECO:0000256" key="1">
    <source>
        <dbReference type="ARBA" id="ARBA00001917"/>
    </source>
</evidence>
<evidence type="ECO:0000256" key="4">
    <source>
        <dbReference type="ARBA" id="ARBA00022694"/>
    </source>
</evidence>
<dbReference type="GO" id="GO:0016491">
    <property type="term" value="F:oxidoreductase activity"/>
    <property type="evidence" value="ECO:0007669"/>
    <property type="project" value="UniProtKB-KW"/>
</dbReference>
<keyword evidence="4 7" id="KW-0819">tRNA processing</keyword>
<dbReference type="PANTHER" id="PTHR45846:SF1">
    <property type="entry name" value="TRNA-DIHYDROURIDINE(47) SYNTHASE [NAD(P)(+)]-LIKE"/>
    <property type="match status" value="1"/>
</dbReference>
<sequence length="351" mass="39065">MNAPIQKPMTMADTDTAYPLIQRMRNPFWMAPMSGITDLCYRQLLDEMDAGVLISELVSAKGLVFSSDRTFKMIRVHENPGTLVGIQLFGEDADDYVRVAPSVQQQGADFIDINLGCPVKKVVKKGCGAALMRDPEKLHAFLKHIRSNIDLPLTVKMRTGWSHDELTIHECVDAAKHAGCQWVAIHGRTRVQGYGGLADWELIADVKRKTDIPIIGNGDIRSADRARTLLEESGVDAVMIGRGALRDPWIFKECLGTLGETLSPTPLELLERFHQLLHPVYDTRRTVLYLRKLAVWMAYGYPGAAAFRGMMFQLPAVKEVLKEGAVFFRGVAGLPRPRFDEAEAFMMGGHG</sequence>
<keyword evidence="2 7" id="KW-0285">Flavoprotein</keyword>
<keyword evidence="10" id="KW-1185">Reference proteome</keyword>
<keyword evidence="3 7" id="KW-0288">FMN</keyword>
<dbReference type="PIRSF" id="PIRSF006621">
    <property type="entry name" value="Dus"/>
    <property type="match status" value="1"/>
</dbReference>
<dbReference type="RefSeq" id="WP_282012411.1">
    <property type="nucleotide sequence ID" value="NZ_OX336137.1"/>
</dbReference>
<evidence type="ECO:0000313" key="10">
    <source>
        <dbReference type="Proteomes" id="UP001157733"/>
    </source>
</evidence>
<keyword evidence="6 7" id="KW-0560">Oxidoreductase</keyword>
<evidence type="ECO:0000313" key="9">
    <source>
        <dbReference type="EMBL" id="CAI2719591.1"/>
    </source>
</evidence>
<dbReference type="Pfam" id="PF01207">
    <property type="entry name" value="Dus"/>
    <property type="match status" value="1"/>
</dbReference>
<evidence type="ECO:0000256" key="5">
    <source>
        <dbReference type="ARBA" id="ARBA00022857"/>
    </source>
</evidence>
<name>A0ABN8W7H7_9BACT</name>
<comment type="function">
    <text evidence="7">Catalyzes the synthesis of 5,6-dihydrouridine (D), a modified base found in the D-loop of most tRNAs, via the reduction of the C5-C6 double bond in target uridines.</text>
</comment>
<comment type="similarity">
    <text evidence="7">Belongs to the dus family.</text>
</comment>
<dbReference type="InterPro" id="IPR035587">
    <property type="entry name" value="DUS-like_FMN-bd"/>
</dbReference>
<dbReference type="InterPro" id="IPR001269">
    <property type="entry name" value="DUS_fam"/>
</dbReference>
<evidence type="ECO:0000256" key="7">
    <source>
        <dbReference type="PIRNR" id="PIRNR006621"/>
    </source>
</evidence>
<feature type="domain" description="DUS-like FMN-binding" evidence="8">
    <location>
        <begin position="30"/>
        <end position="321"/>
    </location>
</feature>
<dbReference type="Proteomes" id="UP001157733">
    <property type="component" value="Chromosome"/>
</dbReference>
<dbReference type="PANTHER" id="PTHR45846">
    <property type="entry name" value="TRNA-DIHYDROURIDINE(47) SYNTHASE [NAD(P)(+)]-LIKE"/>
    <property type="match status" value="1"/>
</dbReference>
<reference evidence="9 10" key="1">
    <citation type="submission" date="2022-09" db="EMBL/GenBank/DDBJ databases">
        <authorList>
            <person name="Kop L."/>
        </authorList>
    </citation>
    <scope>NUCLEOTIDE SEQUENCE [LARGE SCALE GENOMIC DNA]</scope>
    <source>
        <strain evidence="9 10">347</strain>
    </source>
</reference>
<evidence type="ECO:0000256" key="3">
    <source>
        <dbReference type="ARBA" id="ARBA00022643"/>
    </source>
</evidence>
<keyword evidence="5" id="KW-0521">NADP</keyword>
<dbReference type="InterPro" id="IPR018517">
    <property type="entry name" value="tRNA_hU_synthase_CS"/>
</dbReference>
<comment type="cofactor">
    <cofactor evidence="1 7">
        <name>FMN</name>
        <dbReference type="ChEBI" id="CHEBI:58210"/>
    </cofactor>
</comment>
<accession>A0ABN8W7H7</accession>
<dbReference type="EMBL" id="OX336137">
    <property type="protein sequence ID" value="CAI2719591.1"/>
    <property type="molecule type" value="Genomic_DNA"/>
</dbReference>
<protein>
    <recommendedName>
        <fullName evidence="7">tRNA-dihydrouridine synthase</fullName>
        <ecNumber evidence="7">1.3.1.-</ecNumber>
    </recommendedName>
</protein>
<evidence type="ECO:0000259" key="8">
    <source>
        <dbReference type="Pfam" id="PF01207"/>
    </source>
</evidence>
<dbReference type="Gene3D" id="3.20.20.70">
    <property type="entry name" value="Aldolase class I"/>
    <property type="match status" value="1"/>
</dbReference>
<evidence type="ECO:0000256" key="2">
    <source>
        <dbReference type="ARBA" id="ARBA00022630"/>
    </source>
</evidence>
<dbReference type="EC" id="1.3.1.-" evidence="7"/>
<dbReference type="PROSITE" id="PS01136">
    <property type="entry name" value="UPF0034"/>
    <property type="match status" value="1"/>
</dbReference>
<proteinExistence type="inferred from homology"/>
<organism evidence="9 10">
    <name type="scientific">Nitrospina watsonii</name>
    <dbReference type="NCBI Taxonomy" id="1323948"/>
    <lineage>
        <taxon>Bacteria</taxon>
        <taxon>Pseudomonadati</taxon>
        <taxon>Nitrospinota/Tectimicrobiota group</taxon>
        <taxon>Nitrospinota</taxon>
        <taxon>Nitrospinia</taxon>
        <taxon>Nitrospinales</taxon>
        <taxon>Nitrospinaceae</taxon>
        <taxon>Nitrospina</taxon>
    </lineage>
</organism>
<dbReference type="InterPro" id="IPR013785">
    <property type="entry name" value="Aldolase_TIM"/>
</dbReference>
<dbReference type="CDD" id="cd02801">
    <property type="entry name" value="DUS_like_FMN"/>
    <property type="match status" value="1"/>
</dbReference>
<evidence type="ECO:0000256" key="6">
    <source>
        <dbReference type="ARBA" id="ARBA00023002"/>
    </source>
</evidence>
<gene>
    <name evidence="9" type="ORF">NSPWAT_2735</name>
</gene>
<dbReference type="SUPFAM" id="SSF51395">
    <property type="entry name" value="FMN-linked oxidoreductases"/>
    <property type="match status" value="1"/>
</dbReference>